<dbReference type="AlphaFoldDB" id="A0A345YCL0"/>
<keyword evidence="3 6" id="KW-0479">Metal-binding</keyword>
<evidence type="ECO:0000256" key="8">
    <source>
        <dbReference type="SAM" id="Phobius"/>
    </source>
</evidence>
<evidence type="ECO:0000256" key="7">
    <source>
        <dbReference type="SAM" id="MobiDB-lite"/>
    </source>
</evidence>
<evidence type="ECO:0000259" key="9">
    <source>
        <dbReference type="PROSITE" id="PS51007"/>
    </source>
</evidence>
<evidence type="ECO:0000256" key="1">
    <source>
        <dbReference type="ARBA" id="ARBA00022448"/>
    </source>
</evidence>
<proteinExistence type="predicted"/>
<evidence type="ECO:0000256" key="6">
    <source>
        <dbReference type="PROSITE-ProRule" id="PRU00433"/>
    </source>
</evidence>
<feature type="region of interest" description="Disordered" evidence="7">
    <location>
        <begin position="173"/>
        <end position="235"/>
    </location>
</feature>
<keyword evidence="1" id="KW-0813">Transport</keyword>
<keyword evidence="8" id="KW-0472">Membrane</keyword>
<dbReference type="Proteomes" id="UP000254508">
    <property type="component" value="Chromosome"/>
</dbReference>
<dbReference type="GO" id="GO:0009055">
    <property type="term" value="F:electron transfer activity"/>
    <property type="evidence" value="ECO:0007669"/>
    <property type="project" value="InterPro"/>
</dbReference>
<evidence type="ECO:0000256" key="2">
    <source>
        <dbReference type="ARBA" id="ARBA00022617"/>
    </source>
</evidence>
<keyword evidence="5 6" id="KW-0408">Iron</keyword>
<dbReference type="InterPro" id="IPR009056">
    <property type="entry name" value="Cyt_c-like_dom"/>
</dbReference>
<accession>A0A345YCL0</accession>
<sequence length="235" mass="23468">MDDRFNTAAGWVLFAGIIALGGSIVSGMYFHADDGGLPEGVEPGYFIEGEESEGGADAGPDLGTLLANADAAAGERVFAKCTACHTIDQGGANGIGPNLYGVMGKAIAGGAAGFAYSSALSEKGGQWTWENMDAWLTSPRGFANGTKMSFAGLGKPEDRANVMEFMATYGGAPAKPEPAAPEEEVVEGEDAPGAGPGPVEGAEVGAAEAAGGMSADQPVAADNAATDNEGATKVD</sequence>
<gene>
    <name evidence="10" type="ORF">DVR09_04330</name>
</gene>
<dbReference type="PANTHER" id="PTHR11961">
    <property type="entry name" value="CYTOCHROME C"/>
    <property type="match status" value="1"/>
</dbReference>
<organism evidence="10 11">
    <name type="scientific">Erythrobacter aureus</name>
    <dbReference type="NCBI Taxonomy" id="2182384"/>
    <lineage>
        <taxon>Bacteria</taxon>
        <taxon>Pseudomonadati</taxon>
        <taxon>Pseudomonadota</taxon>
        <taxon>Alphaproteobacteria</taxon>
        <taxon>Sphingomonadales</taxon>
        <taxon>Erythrobacteraceae</taxon>
        <taxon>Erythrobacter/Porphyrobacter group</taxon>
        <taxon>Erythrobacter</taxon>
    </lineage>
</organism>
<dbReference type="OrthoDB" id="9805828at2"/>
<dbReference type="PRINTS" id="PR00604">
    <property type="entry name" value="CYTCHRMECIAB"/>
</dbReference>
<dbReference type="SUPFAM" id="SSF46626">
    <property type="entry name" value="Cytochrome c"/>
    <property type="match status" value="1"/>
</dbReference>
<dbReference type="PROSITE" id="PS51007">
    <property type="entry name" value="CYTC"/>
    <property type="match status" value="1"/>
</dbReference>
<keyword evidence="8" id="KW-1133">Transmembrane helix</keyword>
<feature type="compositionally biased region" description="Acidic residues" evidence="7">
    <location>
        <begin position="180"/>
        <end position="190"/>
    </location>
</feature>
<evidence type="ECO:0000313" key="11">
    <source>
        <dbReference type="Proteomes" id="UP000254508"/>
    </source>
</evidence>
<name>A0A345YCL0_9SPHN</name>
<evidence type="ECO:0000313" key="10">
    <source>
        <dbReference type="EMBL" id="AXK41662.1"/>
    </source>
</evidence>
<dbReference type="InterPro" id="IPR002327">
    <property type="entry name" value="Cyt_c_1A/1B"/>
</dbReference>
<dbReference type="EMBL" id="CP031357">
    <property type="protein sequence ID" value="AXK41662.1"/>
    <property type="molecule type" value="Genomic_DNA"/>
</dbReference>
<dbReference type="RefSeq" id="WP_115415849.1">
    <property type="nucleotide sequence ID" value="NZ_CP031357.1"/>
</dbReference>
<evidence type="ECO:0000256" key="3">
    <source>
        <dbReference type="ARBA" id="ARBA00022723"/>
    </source>
</evidence>
<dbReference type="GO" id="GO:0020037">
    <property type="term" value="F:heme binding"/>
    <property type="evidence" value="ECO:0007669"/>
    <property type="project" value="InterPro"/>
</dbReference>
<dbReference type="InterPro" id="IPR036909">
    <property type="entry name" value="Cyt_c-like_dom_sf"/>
</dbReference>
<evidence type="ECO:0000256" key="4">
    <source>
        <dbReference type="ARBA" id="ARBA00022982"/>
    </source>
</evidence>
<dbReference type="GO" id="GO:0046872">
    <property type="term" value="F:metal ion binding"/>
    <property type="evidence" value="ECO:0007669"/>
    <property type="project" value="UniProtKB-KW"/>
</dbReference>
<feature type="domain" description="Cytochrome c" evidence="9">
    <location>
        <begin position="69"/>
        <end position="170"/>
    </location>
</feature>
<keyword evidence="2 6" id="KW-0349">Heme</keyword>
<feature type="transmembrane region" description="Helical" evidence="8">
    <location>
        <begin position="12"/>
        <end position="32"/>
    </location>
</feature>
<dbReference type="KEGG" id="err:DVR09_04330"/>
<keyword evidence="8" id="KW-0812">Transmembrane</keyword>
<feature type="compositionally biased region" description="Low complexity" evidence="7">
    <location>
        <begin position="191"/>
        <end position="212"/>
    </location>
</feature>
<keyword evidence="11" id="KW-1185">Reference proteome</keyword>
<dbReference type="Gene3D" id="1.10.760.10">
    <property type="entry name" value="Cytochrome c-like domain"/>
    <property type="match status" value="1"/>
</dbReference>
<reference evidence="11" key="1">
    <citation type="submission" date="2018-07" db="EMBL/GenBank/DDBJ databases">
        <title>Genome sequence of Erythrobacter strain YH-07, an antagonistic bacterium isolated from Yellow Sea.</title>
        <authorList>
            <person name="Tang T."/>
            <person name="Liu Q."/>
            <person name="Sun X."/>
        </authorList>
    </citation>
    <scope>NUCLEOTIDE SEQUENCE [LARGE SCALE GENOMIC DNA]</scope>
    <source>
        <strain evidence="11">YH-07</strain>
    </source>
</reference>
<evidence type="ECO:0000256" key="5">
    <source>
        <dbReference type="ARBA" id="ARBA00023004"/>
    </source>
</evidence>
<protein>
    <submittedName>
        <fullName evidence="10">Cytochrome c family protein</fullName>
    </submittedName>
</protein>
<dbReference type="Pfam" id="PF00034">
    <property type="entry name" value="Cytochrom_C"/>
    <property type="match status" value="1"/>
</dbReference>
<keyword evidence="4" id="KW-0249">Electron transport</keyword>